<dbReference type="Pfam" id="PF03437">
    <property type="entry name" value="BtpA"/>
    <property type="match status" value="1"/>
</dbReference>
<dbReference type="PANTHER" id="PTHR21381:SF3">
    <property type="entry name" value="SGC REGION PROTEIN SGCQ-RELATED"/>
    <property type="match status" value="1"/>
</dbReference>
<dbReference type="InterPro" id="IPR005137">
    <property type="entry name" value="BtpA"/>
</dbReference>
<evidence type="ECO:0000313" key="2">
    <source>
        <dbReference type="EMBL" id="AXN37708.1"/>
    </source>
</evidence>
<gene>
    <name evidence="2" type="ORF">DTO10_04290</name>
</gene>
<name>A0ABM6XH42_9BACI</name>
<evidence type="ECO:0000256" key="1">
    <source>
        <dbReference type="ARBA" id="ARBA00006007"/>
    </source>
</evidence>
<keyword evidence="3" id="KW-1185">Reference proteome</keyword>
<proteinExistence type="inferred from homology"/>
<dbReference type="InterPro" id="IPR011060">
    <property type="entry name" value="RibuloseP-bd_barrel"/>
</dbReference>
<evidence type="ECO:0000313" key="3">
    <source>
        <dbReference type="Proteomes" id="UP000260457"/>
    </source>
</evidence>
<sequence length="253" mass="28799">MCSEKSRFLELFKTEKPVLAMIHLKGDSSEEKLEIAKTEIDQLIENGIDAVIIENYFGSPEDVEEVLKYIRKERNHMIYGINILDDDKRAFELAMKYDAKFIQLDSVAGHLNMEDDVEFHDFIQKMRQQTNAFVLGGVRFKYQPYLSEKSLEEDLKIGMSRCDGIVVTGTGTGMETDLDKIKEFRAIIGEDFPLVVGAGLTAENCDTQLAIADAAIIGSYLKDNYKDYGNVSVEHVKHFMGELEKCREKEKCK</sequence>
<accession>A0ABM6XH42</accession>
<dbReference type="EMBL" id="CP030926">
    <property type="protein sequence ID" value="AXN37708.1"/>
    <property type="molecule type" value="Genomic_DNA"/>
</dbReference>
<comment type="similarity">
    <text evidence="1">Belongs to the BtpA family.</text>
</comment>
<dbReference type="SUPFAM" id="SSF51366">
    <property type="entry name" value="Ribulose-phoshate binding barrel"/>
    <property type="match status" value="1"/>
</dbReference>
<dbReference type="RefSeq" id="WP_116820800.1">
    <property type="nucleotide sequence ID" value="NZ_CP030926.1"/>
</dbReference>
<dbReference type="PANTHER" id="PTHR21381">
    <property type="entry name" value="ZGC:162297"/>
    <property type="match status" value="1"/>
</dbReference>
<dbReference type="Proteomes" id="UP000260457">
    <property type="component" value="Chromosome"/>
</dbReference>
<organism evidence="2 3">
    <name type="scientific">Peribacillus butanolivorans</name>
    <dbReference type="NCBI Taxonomy" id="421767"/>
    <lineage>
        <taxon>Bacteria</taxon>
        <taxon>Bacillati</taxon>
        <taxon>Bacillota</taxon>
        <taxon>Bacilli</taxon>
        <taxon>Bacillales</taxon>
        <taxon>Bacillaceae</taxon>
        <taxon>Peribacillus</taxon>
    </lineage>
</organism>
<protein>
    <submittedName>
        <fullName evidence="2">Membrane biogenesis protein</fullName>
    </submittedName>
</protein>
<reference evidence="2 3" key="1">
    <citation type="submission" date="2018-07" db="EMBL/GenBank/DDBJ databases">
        <title>The molecular basis for the intramolecular migration of carboxyl group in the catabolism of para-hydroxybenzoate via gentisate.</title>
        <authorList>
            <person name="Zhao H."/>
            <person name="Xu Y."/>
            <person name="Lin S."/>
            <person name="Spain J.C."/>
            <person name="Zhou N.-Y."/>
        </authorList>
    </citation>
    <scope>NUCLEOTIDE SEQUENCE [LARGE SCALE GENOMIC DNA]</scope>
    <source>
        <strain evidence="2 3">PHB-7a</strain>
    </source>
</reference>